<dbReference type="Proteomes" id="UP001626550">
    <property type="component" value="Unassembled WGS sequence"/>
</dbReference>
<comment type="caution">
    <text evidence="1">The sequence shown here is derived from an EMBL/GenBank/DDBJ whole genome shotgun (WGS) entry which is preliminary data.</text>
</comment>
<reference evidence="1 2" key="1">
    <citation type="submission" date="2024-11" db="EMBL/GenBank/DDBJ databases">
        <title>Adaptive evolution of stress response genes in parasites aligns with host niche diversity.</title>
        <authorList>
            <person name="Hahn C."/>
            <person name="Resl P."/>
        </authorList>
    </citation>
    <scope>NUCLEOTIDE SEQUENCE [LARGE SCALE GENOMIC DNA]</scope>
    <source>
        <strain evidence="1">EGGRZ-B1_66</strain>
        <tissue evidence="1">Body</tissue>
    </source>
</reference>
<protein>
    <submittedName>
        <fullName evidence="1">Uncharacterized protein</fullName>
    </submittedName>
</protein>
<name>A0ABD2QME9_9PLAT</name>
<evidence type="ECO:0000313" key="2">
    <source>
        <dbReference type="Proteomes" id="UP001626550"/>
    </source>
</evidence>
<gene>
    <name evidence="1" type="ORF">Ciccas_000610</name>
</gene>
<keyword evidence="2" id="KW-1185">Reference proteome</keyword>
<proteinExistence type="predicted"/>
<evidence type="ECO:0000313" key="1">
    <source>
        <dbReference type="EMBL" id="KAL3320708.1"/>
    </source>
</evidence>
<dbReference type="EMBL" id="JBJKFK010000035">
    <property type="protein sequence ID" value="KAL3320708.1"/>
    <property type="molecule type" value="Genomic_DNA"/>
</dbReference>
<dbReference type="AlphaFoldDB" id="A0ABD2QME9"/>
<sequence>MSADSFEMMLDMTSKDLREFTWNCIKALAVVGLSGCLYITGKIIVTVVSCSVRLGTIIYKIATKKKPNRQIWAILVGHQSPTAQAFMNYTNYLGYNTAHFALDASLDNHMKSNKLLCDKSFESNQIDQFISFLNENDVEYCCENAGNFINIWHEIDSLRGPTMFNCQQAYLHQLNDCLHAQFMSSDNVFVLGLELPSPYNNYALQLLKRIAAMHFTWLNLRFSIGLYLAESIFYVFAIDPLPKFKCLQPFSTRGNSSLSGGTVWNFEEAH</sequence>
<organism evidence="1 2">
    <name type="scientific">Cichlidogyrus casuarinus</name>
    <dbReference type="NCBI Taxonomy" id="1844966"/>
    <lineage>
        <taxon>Eukaryota</taxon>
        <taxon>Metazoa</taxon>
        <taxon>Spiralia</taxon>
        <taxon>Lophotrochozoa</taxon>
        <taxon>Platyhelminthes</taxon>
        <taxon>Monogenea</taxon>
        <taxon>Monopisthocotylea</taxon>
        <taxon>Dactylogyridea</taxon>
        <taxon>Ancyrocephalidae</taxon>
        <taxon>Cichlidogyrus</taxon>
    </lineage>
</organism>
<accession>A0ABD2QME9</accession>